<proteinExistence type="predicted"/>
<dbReference type="AlphaFoldDB" id="X1EF50"/>
<gene>
    <name evidence="1" type="ORF">S03H2_21733</name>
</gene>
<comment type="caution">
    <text evidence="1">The sequence shown here is derived from an EMBL/GenBank/DDBJ whole genome shotgun (WGS) entry which is preliminary data.</text>
</comment>
<protein>
    <submittedName>
        <fullName evidence="1">Uncharacterized protein</fullName>
    </submittedName>
</protein>
<organism evidence="1">
    <name type="scientific">marine sediment metagenome</name>
    <dbReference type="NCBI Taxonomy" id="412755"/>
    <lineage>
        <taxon>unclassified sequences</taxon>
        <taxon>metagenomes</taxon>
        <taxon>ecological metagenomes</taxon>
    </lineage>
</organism>
<reference evidence="1" key="1">
    <citation type="journal article" date="2014" name="Front. Microbiol.">
        <title>High frequency of phylogenetically diverse reductive dehalogenase-homologous genes in deep subseafloor sedimentary metagenomes.</title>
        <authorList>
            <person name="Kawai M."/>
            <person name="Futagami T."/>
            <person name="Toyoda A."/>
            <person name="Takaki Y."/>
            <person name="Nishi S."/>
            <person name="Hori S."/>
            <person name="Arai W."/>
            <person name="Tsubouchi T."/>
            <person name="Morono Y."/>
            <person name="Uchiyama I."/>
            <person name="Ito T."/>
            <person name="Fujiyama A."/>
            <person name="Inagaki F."/>
            <person name="Takami H."/>
        </authorList>
    </citation>
    <scope>NUCLEOTIDE SEQUENCE</scope>
    <source>
        <strain evidence="1">Expedition CK06-06</strain>
    </source>
</reference>
<accession>X1EF50</accession>
<name>X1EF50_9ZZZZ</name>
<dbReference type="EMBL" id="BARU01011605">
    <property type="protein sequence ID" value="GAH31911.1"/>
    <property type="molecule type" value="Genomic_DNA"/>
</dbReference>
<sequence length="106" mass="12509">MKLLRKIEEDHTLSKFLIRNRKKNVFTEELLSKRIANTIMVYPAQQELDVYNEIRLYLAKIYNSSLSKENAGIGFIITTLQKLLTSSKYAFLKSLERRLDQIEVNR</sequence>
<evidence type="ECO:0000313" key="1">
    <source>
        <dbReference type="EMBL" id="GAH31911.1"/>
    </source>
</evidence>